<dbReference type="PROSITE" id="PS51369">
    <property type="entry name" value="TCP"/>
    <property type="match status" value="1"/>
</dbReference>
<proteinExistence type="predicted"/>
<feature type="compositionally biased region" description="Basic and acidic residues" evidence="6">
    <location>
        <begin position="321"/>
        <end position="330"/>
    </location>
</feature>
<dbReference type="PANTHER" id="PTHR31072">
    <property type="entry name" value="TRANSCRIPTION FACTOR TCP4-RELATED"/>
    <property type="match status" value="1"/>
</dbReference>
<keyword evidence="2" id="KW-0805">Transcription regulation</keyword>
<accession>A0A8T2TC49</accession>
<keyword evidence="4" id="KW-0804">Transcription</keyword>
<feature type="compositionally biased region" description="Basic residues" evidence="6">
    <location>
        <begin position="47"/>
        <end position="56"/>
    </location>
</feature>
<dbReference type="EMBL" id="CM035419">
    <property type="protein sequence ID" value="KAH7415414.1"/>
    <property type="molecule type" value="Genomic_DNA"/>
</dbReference>
<evidence type="ECO:0000256" key="5">
    <source>
        <dbReference type="ARBA" id="ARBA00023242"/>
    </source>
</evidence>
<dbReference type="InterPro" id="IPR017887">
    <property type="entry name" value="TF_TCP_subgr"/>
</dbReference>
<feature type="region of interest" description="Disordered" evidence="6">
    <location>
        <begin position="694"/>
        <end position="747"/>
    </location>
</feature>
<protein>
    <recommendedName>
        <fullName evidence="7">TCP domain-containing protein</fullName>
    </recommendedName>
</protein>
<feature type="region of interest" description="Disordered" evidence="6">
    <location>
        <begin position="542"/>
        <end position="579"/>
    </location>
</feature>
<dbReference type="PANTHER" id="PTHR31072:SF170">
    <property type="entry name" value="TRANSCRIPTION FACTOR TCP15-RELATED"/>
    <property type="match status" value="1"/>
</dbReference>
<evidence type="ECO:0000313" key="9">
    <source>
        <dbReference type="Proteomes" id="UP000825935"/>
    </source>
</evidence>
<evidence type="ECO:0000256" key="3">
    <source>
        <dbReference type="ARBA" id="ARBA00023125"/>
    </source>
</evidence>
<comment type="caution">
    <text evidence="8">The sequence shown here is derived from an EMBL/GenBank/DDBJ whole genome shotgun (WGS) entry which is preliminary data.</text>
</comment>
<evidence type="ECO:0000259" key="7">
    <source>
        <dbReference type="PROSITE" id="PS51369"/>
    </source>
</evidence>
<name>A0A8T2TC49_CERRI</name>
<keyword evidence="3" id="KW-0238">DNA-binding</keyword>
<dbReference type="GO" id="GO:0043565">
    <property type="term" value="F:sequence-specific DNA binding"/>
    <property type="evidence" value="ECO:0007669"/>
    <property type="project" value="TreeGrafter"/>
</dbReference>
<comment type="subcellular location">
    <subcellularLocation>
        <location evidence="1">Nucleus</location>
    </subcellularLocation>
</comment>
<dbReference type="AlphaFoldDB" id="A0A8T2TC49"/>
<keyword evidence="9" id="KW-1185">Reference proteome</keyword>
<gene>
    <name evidence="8" type="ORF">KP509_14G042400</name>
</gene>
<dbReference type="GO" id="GO:0005634">
    <property type="term" value="C:nucleus"/>
    <property type="evidence" value="ECO:0007669"/>
    <property type="project" value="UniProtKB-SubCell"/>
</dbReference>
<evidence type="ECO:0000256" key="4">
    <source>
        <dbReference type="ARBA" id="ARBA00023163"/>
    </source>
</evidence>
<dbReference type="InterPro" id="IPR005333">
    <property type="entry name" value="Transcription_factor_TCP"/>
</dbReference>
<dbReference type="Pfam" id="PF03634">
    <property type="entry name" value="TCP"/>
    <property type="match status" value="1"/>
</dbReference>
<dbReference type="GO" id="GO:0003700">
    <property type="term" value="F:DNA-binding transcription factor activity"/>
    <property type="evidence" value="ECO:0007669"/>
    <property type="project" value="InterPro"/>
</dbReference>
<feature type="region of interest" description="Disordered" evidence="6">
    <location>
        <begin position="47"/>
        <end position="68"/>
    </location>
</feature>
<feature type="domain" description="TCP" evidence="7">
    <location>
        <begin position="322"/>
        <end position="376"/>
    </location>
</feature>
<feature type="region of interest" description="Disordered" evidence="6">
    <location>
        <begin position="175"/>
        <end position="243"/>
    </location>
</feature>
<evidence type="ECO:0000256" key="6">
    <source>
        <dbReference type="SAM" id="MobiDB-lite"/>
    </source>
</evidence>
<evidence type="ECO:0000256" key="1">
    <source>
        <dbReference type="ARBA" id="ARBA00004123"/>
    </source>
</evidence>
<feature type="region of interest" description="Disordered" evidence="6">
    <location>
        <begin position="308"/>
        <end position="330"/>
    </location>
</feature>
<dbReference type="Proteomes" id="UP000825935">
    <property type="component" value="Chromosome 14"/>
</dbReference>
<feature type="compositionally biased region" description="Polar residues" evidence="6">
    <location>
        <begin position="197"/>
        <end position="214"/>
    </location>
</feature>
<organism evidence="8 9">
    <name type="scientific">Ceratopteris richardii</name>
    <name type="common">Triangle waterfern</name>
    <dbReference type="NCBI Taxonomy" id="49495"/>
    <lineage>
        <taxon>Eukaryota</taxon>
        <taxon>Viridiplantae</taxon>
        <taxon>Streptophyta</taxon>
        <taxon>Embryophyta</taxon>
        <taxon>Tracheophyta</taxon>
        <taxon>Polypodiopsida</taxon>
        <taxon>Polypodiidae</taxon>
        <taxon>Polypodiales</taxon>
        <taxon>Pteridineae</taxon>
        <taxon>Pteridaceae</taxon>
        <taxon>Parkerioideae</taxon>
        <taxon>Ceratopteris</taxon>
    </lineage>
</organism>
<sequence>MSSPVARHALSHEAPPSMRSLHFEPLVSADDCADDEVSYTSMPLVSPHHHHRHFHPHSNSVDSSIDRPQLSKFPLHGVTSLASSSSTSTSLMVTASAEKGEATSVVLGLDCRQTDSSPILKSEEKGLVGMTVAMNKPLAMENSRIQQAASEHEEGKEAGAKKILTGNERQQEIALEHQKSEVLPANRQTDAEEERNQQLSVNGRHQNNKSGAQSDRNKQFVVDESEDEPRSGKSSVDGVASQHLDLKPQLSMSLDMESQTSMQKCSDVSKTHQISVEVQNKPQIVKDNQLPCMESHRNLHLGLTEVAPTQGPAVKKPARSSSKDRHTKVDGRGRRIRLPAMCAARVFQLTRELGHKSDGETIEWLLRQAEPSIIAATGTGTVPASMVLSSGSLPHKQQLVQSHKGTFPCLPTTPHIFLAKKEMENDVVGAQGPFNNDAMLDMKPILQPDSRTSNAGASGFAGLHWLTERGCPPEAHAQAASSPKEHAQRVFIQDLHVQNTFSPPELHIKSKKRKKIKPTAFLEAHTVKQESIDMDFETTDVHLPQEEEECGDDDDDDDDDDDENSPVFPTAKRSSIYPHGPAATSTDVVCGPAGSAMAKSGILWPSNNPMWNVPFAYPVGMAPVIVPRGNFSASLGVETSYQPFPIPGTFPSVTTHYSFRSTHQKDHDYHGSVGSPPFISMDKNFHFVGLQQFQQPQQQHEGHAMSNDDSLHLPKQQHHHQHQYHHHNCQDEHQHREDTGEETLTSS</sequence>
<reference evidence="8" key="1">
    <citation type="submission" date="2021-08" db="EMBL/GenBank/DDBJ databases">
        <title>WGS assembly of Ceratopteris richardii.</title>
        <authorList>
            <person name="Marchant D.B."/>
            <person name="Chen G."/>
            <person name="Jenkins J."/>
            <person name="Shu S."/>
            <person name="Leebens-Mack J."/>
            <person name="Grimwood J."/>
            <person name="Schmutz J."/>
            <person name="Soltis P."/>
            <person name="Soltis D."/>
            <person name="Chen Z.-H."/>
        </authorList>
    </citation>
    <scope>NUCLEOTIDE SEQUENCE</scope>
    <source>
        <strain evidence="8">Whitten #5841</strain>
        <tissue evidence="8">Leaf</tissue>
    </source>
</reference>
<feature type="compositionally biased region" description="Acidic residues" evidence="6">
    <location>
        <begin position="546"/>
        <end position="564"/>
    </location>
</feature>
<feature type="compositionally biased region" description="Basic residues" evidence="6">
    <location>
        <begin position="715"/>
        <end position="727"/>
    </location>
</feature>
<keyword evidence="5" id="KW-0539">Nucleus</keyword>
<evidence type="ECO:0000313" key="8">
    <source>
        <dbReference type="EMBL" id="KAH7415414.1"/>
    </source>
</evidence>
<dbReference type="OrthoDB" id="1911901at2759"/>
<evidence type="ECO:0000256" key="2">
    <source>
        <dbReference type="ARBA" id="ARBA00023015"/>
    </source>
</evidence>
<feature type="compositionally biased region" description="Basic and acidic residues" evidence="6">
    <location>
        <begin position="728"/>
        <end position="738"/>
    </location>
</feature>